<gene>
    <name evidence="1" type="ORF">HPB47_020949</name>
</gene>
<comment type="caution">
    <text evidence="1">The sequence shown here is derived from an EMBL/GenBank/DDBJ whole genome shotgun (WGS) entry which is preliminary data.</text>
</comment>
<reference evidence="1 2" key="1">
    <citation type="journal article" date="2020" name="Cell">
        <title>Large-Scale Comparative Analyses of Tick Genomes Elucidate Their Genetic Diversity and Vector Capacities.</title>
        <authorList>
            <consortium name="Tick Genome and Microbiome Consortium (TIGMIC)"/>
            <person name="Jia N."/>
            <person name="Wang J."/>
            <person name="Shi W."/>
            <person name="Du L."/>
            <person name="Sun Y."/>
            <person name="Zhan W."/>
            <person name="Jiang J.F."/>
            <person name="Wang Q."/>
            <person name="Zhang B."/>
            <person name="Ji P."/>
            <person name="Bell-Sakyi L."/>
            <person name="Cui X.M."/>
            <person name="Yuan T.T."/>
            <person name="Jiang B.G."/>
            <person name="Yang W.F."/>
            <person name="Lam T.T."/>
            <person name="Chang Q.C."/>
            <person name="Ding S.J."/>
            <person name="Wang X.J."/>
            <person name="Zhu J.G."/>
            <person name="Ruan X.D."/>
            <person name="Zhao L."/>
            <person name="Wei J.T."/>
            <person name="Ye R.Z."/>
            <person name="Que T.C."/>
            <person name="Du C.H."/>
            <person name="Zhou Y.H."/>
            <person name="Cheng J.X."/>
            <person name="Dai P.F."/>
            <person name="Guo W.B."/>
            <person name="Han X.H."/>
            <person name="Huang E.J."/>
            <person name="Li L.F."/>
            <person name="Wei W."/>
            <person name="Gao Y.C."/>
            <person name="Liu J.Z."/>
            <person name="Shao H.Z."/>
            <person name="Wang X."/>
            <person name="Wang C.C."/>
            <person name="Yang T.C."/>
            <person name="Huo Q.B."/>
            <person name="Li W."/>
            <person name="Chen H.Y."/>
            <person name="Chen S.E."/>
            <person name="Zhou L.G."/>
            <person name="Ni X.B."/>
            <person name="Tian J.H."/>
            <person name="Sheng Y."/>
            <person name="Liu T."/>
            <person name="Pan Y.S."/>
            <person name="Xia L.Y."/>
            <person name="Li J."/>
            <person name="Zhao F."/>
            <person name="Cao W.C."/>
        </authorList>
    </citation>
    <scope>NUCLEOTIDE SEQUENCE [LARGE SCALE GENOMIC DNA]</scope>
    <source>
        <strain evidence="1">Iper-2018</strain>
    </source>
</reference>
<accession>A0AC60QE26</accession>
<evidence type="ECO:0000313" key="2">
    <source>
        <dbReference type="Proteomes" id="UP000805193"/>
    </source>
</evidence>
<proteinExistence type="predicted"/>
<evidence type="ECO:0000313" key="1">
    <source>
        <dbReference type="EMBL" id="KAG0432369.1"/>
    </source>
</evidence>
<dbReference type="Proteomes" id="UP000805193">
    <property type="component" value="Unassembled WGS sequence"/>
</dbReference>
<keyword evidence="2" id="KW-1185">Reference proteome</keyword>
<organism evidence="1 2">
    <name type="scientific">Ixodes persulcatus</name>
    <name type="common">Taiga tick</name>
    <dbReference type="NCBI Taxonomy" id="34615"/>
    <lineage>
        <taxon>Eukaryota</taxon>
        <taxon>Metazoa</taxon>
        <taxon>Ecdysozoa</taxon>
        <taxon>Arthropoda</taxon>
        <taxon>Chelicerata</taxon>
        <taxon>Arachnida</taxon>
        <taxon>Acari</taxon>
        <taxon>Parasitiformes</taxon>
        <taxon>Ixodida</taxon>
        <taxon>Ixodoidea</taxon>
        <taxon>Ixodidae</taxon>
        <taxon>Ixodinae</taxon>
        <taxon>Ixodes</taxon>
    </lineage>
</organism>
<sequence>MTERSPLIKHEEQTSSTGSPCEDWSAADAAKRAGRLQLILAVSASAMAALSFSMSVGYSSPALPSIRQRMGLSESQSDWFGGLLNFGGMLGSLAGGLSIRHIGRKNTMLLSMGVIVTGWICIVVGTIPVVLFAGRLITGVTMGLVSVSGPIFVSEVSPKNIRGLVNSLCAMAFSLGILMSYVLGKWLAYDWLAVASIVPAGLTTLILPWLAESPRWLLQIGHREAAWLALQSYRGFDIEGEFKDMKDNVDHAEEFRLSELKQPRLYRPISIILLVLFLQQFTGVSVLMFYTQDIFTMAGSTLSAADSSIIVGTVPLLSVGVAAVLTDRLGRKMLLLISLTMCAVSLTALGTFYHFKLMRDASFVESLGWLPLSSLCIYFLGFSVGLRPVPPLLMGEMLPLKVKSFVSGVLMCFFFACAAVTTQQYHPMLMLFGEDGIFWFYASFAAAGFVLIAAFLRETKGKSLEEIEELFQRKQTETNPCFVEHRQRSLNEVP</sequence>
<protein>
    <submittedName>
        <fullName evidence="1">Uncharacterized protein</fullName>
    </submittedName>
</protein>
<dbReference type="EMBL" id="JABSTQ010009160">
    <property type="protein sequence ID" value="KAG0432369.1"/>
    <property type="molecule type" value="Genomic_DNA"/>
</dbReference>
<name>A0AC60QE26_IXOPE</name>